<dbReference type="EMBL" id="OU912926">
    <property type="protein sequence ID" value="CAG9932348.1"/>
    <property type="molecule type" value="Genomic_DNA"/>
</dbReference>
<evidence type="ECO:0000313" key="3">
    <source>
        <dbReference type="Proteomes" id="UP000839052"/>
    </source>
</evidence>
<sequence>MKKRFEQIVLVASLLMSLTAHSQTKGKAFVPDEVFAGRSEGKGEMQLFLGKTRPFTVESLGSTQADGRFRLEQNVQFEGEPIQSRSWMMWQTTPGHYSATLTEASGLAVGRTDGSRLTLRYPLKGWGLVMHQILDLTNDGRTVVNYGSIRFLGIPIGQLRETIQLTH</sequence>
<feature type="chain" id="PRO_5046097227" description="DUF3833 family protein" evidence="1">
    <location>
        <begin position="23"/>
        <end position="167"/>
    </location>
</feature>
<feature type="signal peptide" evidence="1">
    <location>
        <begin position="1"/>
        <end position="22"/>
    </location>
</feature>
<protein>
    <recommendedName>
        <fullName evidence="4">DUF3833 family protein</fullName>
    </recommendedName>
</protein>
<dbReference type="Pfam" id="PF12915">
    <property type="entry name" value="DUF3833"/>
    <property type="match status" value="1"/>
</dbReference>
<keyword evidence="1" id="KW-0732">Signal</keyword>
<dbReference type="InterPro" id="IPR024409">
    <property type="entry name" value="DUF3833"/>
</dbReference>
<accession>A0ABM8YXW7</accession>
<dbReference type="Proteomes" id="UP000839052">
    <property type="component" value="Chromosome"/>
</dbReference>
<dbReference type="RefSeq" id="WP_239796294.1">
    <property type="nucleotide sequence ID" value="NZ_OU912926.1"/>
</dbReference>
<reference evidence="2 3" key="1">
    <citation type="submission" date="2021-10" db="EMBL/GenBank/DDBJ databases">
        <authorList>
            <person name="Koch H."/>
        </authorList>
    </citation>
    <scope>NUCLEOTIDE SEQUENCE [LARGE SCALE GENOMIC DNA]</scope>
    <source>
        <strain evidence="2">6680</strain>
    </source>
</reference>
<name>A0ABM8YXW7_9PROT</name>
<evidence type="ECO:0000256" key="1">
    <source>
        <dbReference type="SAM" id="SignalP"/>
    </source>
</evidence>
<keyword evidence="3" id="KW-1185">Reference proteome</keyword>
<organism evidence="2 3">
    <name type="scientific">Candidatus Nitrotoga arctica</name>
    <dbReference type="NCBI Taxonomy" id="453162"/>
    <lineage>
        <taxon>Bacteria</taxon>
        <taxon>Pseudomonadati</taxon>
        <taxon>Pseudomonadota</taxon>
        <taxon>Betaproteobacteria</taxon>
        <taxon>Nitrosomonadales</taxon>
        <taxon>Gallionellaceae</taxon>
        <taxon>Candidatus Nitrotoga</taxon>
    </lineage>
</organism>
<gene>
    <name evidence="2" type="ORF">NTG6680_1095</name>
</gene>
<proteinExistence type="predicted"/>
<evidence type="ECO:0000313" key="2">
    <source>
        <dbReference type="EMBL" id="CAG9932348.1"/>
    </source>
</evidence>
<evidence type="ECO:0008006" key="4">
    <source>
        <dbReference type="Google" id="ProtNLM"/>
    </source>
</evidence>